<proteinExistence type="predicted"/>
<dbReference type="PRINTS" id="PR00412">
    <property type="entry name" value="EPOXHYDRLASE"/>
</dbReference>
<name>A0A381NXL6_9ZZZZ</name>
<feature type="domain" description="AB hydrolase-1" evidence="2">
    <location>
        <begin position="42"/>
        <end position="295"/>
    </location>
</feature>
<dbReference type="Pfam" id="PF00561">
    <property type="entry name" value="Abhydrolase_1"/>
    <property type="match status" value="1"/>
</dbReference>
<reference evidence="3" key="1">
    <citation type="submission" date="2018-05" db="EMBL/GenBank/DDBJ databases">
        <authorList>
            <person name="Lanie J.A."/>
            <person name="Ng W.-L."/>
            <person name="Kazmierczak K.M."/>
            <person name="Andrzejewski T.M."/>
            <person name="Davidsen T.M."/>
            <person name="Wayne K.J."/>
            <person name="Tettelin H."/>
            <person name="Glass J.I."/>
            <person name="Rusch D."/>
            <person name="Podicherti R."/>
            <person name="Tsui H.-C.T."/>
            <person name="Winkler M.E."/>
        </authorList>
    </citation>
    <scope>NUCLEOTIDE SEQUENCE</scope>
</reference>
<keyword evidence="1" id="KW-0378">Hydrolase</keyword>
<evidence type="ECO:0000256" key="1">
    <source>
        <dbReference type="ARBA" id="ARBA00022801"/>
    </source>
</evidence>
<evidence type="ECO:0000313" key="3">
    <source>
        <dbReference type="EMBL" id="SUZ59167.1"/>
    </source>
</evidence>
<dbReference type="PANTHER" id="PTHR43329">
    <property type="entry name" value="EPOXIDE HYDROLASE"/>
    <property type="match status" value="1"/>
</dbReference>
<dbReference type="InterPro" id="IPR029058">
    <property type="entry name" value="AB_hydrolase_fold"/>
</dbReference>
<protein>
    <recommendedName>
        <fullName evidence="2">AB hydrolase-1 domain-containing protein</fullName>
    </recommendedName>
</protein>
<dbReference type="EMBL" id="UINC01000666">
    <property type="protein sequence ID" value="SUZ59167.1"/>
    <property type="molecule type" value="Genomic_DNA"/>
</dbReference>
<sequence length="310" mass="34188">MQSEIEVIRASVPQARRPDRTRRVDVGGIEVSVVEWGSEENPPVLLAHGGFDFAGTFDILGPLLAEAGFRAVAWDQRGHGDSDMAALYTWEADVRDAARVLASLESVSPVPVLGHSKGGGMTNQLAEVLPHRISAVINLDGIPNERGFGHKIDRTDVAAVDAELAAWLDHRRRAGHTLRRADTLQGLAERRRVMNPRLSVEWLQYLVTVGAREDTDGWRWKIDPTLRFGPSGAWRPEWAIPRLRGLHVPFLGIVGTIEEEMGWATSPDEALPILPDGAEFHALGNTGHFVHIERPEDVAEIVVDFLGRTL</sequence>
<dbReference type="Gene3D" id="3.40.50.1820">
    <property type="entry name" value="alpha/beta hydrolase"/>
    <property type="match status" value="1"/>
</dbReference>
<dbReference type="AlphaFoldDB" id="A0A381NXL6"/>
<dbReference type="InterPro" id="IPR000639">
    <property type="entry name" value="Epox_hydrolase-like"/>
</dbReference>
<dbReference type="SUPFAM" id="SSF53474">
    <property type="entry name" value="alpha/beta-Hydrolases"/>
    <property type="match status" value="1"/>
</dbReference>
<gene>
    <name evidence="3" type="ORF">METZ01_LOCUS12021</name>
</gene>
<dbReference type="GO" id="GO:0016787">
    <property type="term" value="F:hydrolase activity"/>
    <property type="evidence" value="ECO:0007669"/>
    <property type="project" value="UniProtKB-KW"/>
</dbReference>
<organism evidence="3">
    <name type="scientific">marine metagenome</name>
    <dbReference type="NCBI Taxonomy" id="408172"/>
    <lineage>
        <taxon>unclassified sequences</taxon>
        <taxon>metagenomes</taxon>
        <taxon>ecological metagenomes</taxon>
    </lineage>
</organism>
<dbReference type="InterPro" id="IPR000073">
    <property type="entry name" value="AB_hydrolase_1"/>
</dbReference>
<evidence type="ECO:0000259" key="2">
    <source>
        <dbReference type="Pfam" id="PF00561"/>
    </source>
</evidence>
<accession>A0A381NXL6</accession>